<dbReference type="EMBL" id="SYVO01000114">
    <property type="protein sequence ID" value="TKG01790.1"/>
    <property type="molecule type" value="Genomic_DNA"/>
</dbReference>
<comment type="caution">
    <text evidence="3">The sequence shown here is derived from an EMBL/GenBank/DDBJ whole genome shotgun (WGS) entry which is preliminary data.</text>
</comment>
<dbReference type="SUPFAM" id="SSF109604">
    <property type="entry name" value="HD-domain/PDEase-like"/>
    <property type="match status" value="1"/>
</dbReference>
<name>A0A4U2EIK8_9VIBR</name>
<feature type="domain" description="HD" evidence="1">
    <location>
        <begin position="36"/>
        <end position="158"/>
    </location>
</feature>
<dbReference type="Proteomes" id="UP000305840">
    <property type="component" value="Unassembled WGS sequence"/>
</dbReference>
<evidence type="ECO:0000259" key="2">
    <source>
        <dbReference type="PROSITE" id="PS51832"/>
    </source>
</evidence>
<dbReference type="Gene3D" id="1.10.3210.10">
    <property type="entry name" value="Hypothetical protein af1432"/>
    <property type="match status" value="1"/>
</dbReference>
<accession>A0A4U2EIK8</accession>
<dbReference type="RefSeq" id="WP_099166404.1">
    <property type="nucleotide sequence ID" value="NZ_JAJGZU010000036.1"/>
</dbReference>
<dbReference type="PANTHER" id="PTHR43155">
    <property type="entry name" value="CYCLIC DI-GMP PHOSPHODIESTERASE PA4108-RELATED"/>
    <property type="match status" value="1"/>
</dbReference>
<dbReference type="AlphaFoldDB" id="A0A4U2EIK8"/>
<dbReference type="PROSITE" id="PS51831">
    <property type="entry name" value="HD"/>
    <property type="match status" value="1"/>
</dbReference>
<evidence type="ECO:0000259" key="1">
    <source>
        <dbReference type="PROSITE" id="PS51831"/>
    </source>
</evidence>
<gene>
    <name evidence="3" type="ORF">FCV91_23275</name>
</gene>
<dbReference type="PROSITE" id="PS51832">
    <property type="entry name" value="HD_GYP"/>
    <property type="match status" value="1"/>
</dbReference>
<dbReference type="InterPro" id="IPR003607">
    <property type="entry name" value="HD/PDEase_dom"/>
</dbReference>
<proteinExistence type="predicted"/>
<dbReference type="InterPro" id="IPR037522">
    <property type="entry name" value="HD_GYP_dom"/>
</dbReference>
<dbReference type="GO" id="GO:0008081">
    <property type="term" value="F:phosphoric diester hydrolase activity"/>
    <property type="evidence" value="ECO:0007669"/>
    <property type="project" value="UniProtKB-ARBA"/>
</dbReference>
<feature type="domain" description="HD-GYP" evidence="2">
    <location>
        <begin position="14"/>
        <end position="201"/>
    </location>
</feature>
<evidence type="ECO:0000313" key="3">
    <source>
        <dbReference type="EMBL" id="TKG01790.1"/>
    </source>
</evidence>
<evidence type="ECO:0000313" key="4">
    <source>
        <dbReference type="Proteomes" id="UP000305840"/>
    </source>
</evidence>
<protein>
    <submittedName>
        <fullName evidence="3">HD domain-containing protein</fullName>
    </submittedName>
</protein>
<reference evidence="3 4" key="1">
    <citation type="submission" date="2019-04" db="EMBL/GenBank/DDBJ databases">
        <title>A reverse ecology approach based on a biological definition of microbial populations.</title>
        <authorList>
            <person name="Arevalo P."/>
            <person name="Vaninsberghe D."/>
            <person name="Elsherbini J."/>
            <person name="Gore J."/>
            <person name="Polz M."/>
        </authorList>
    </citation>
    <scope>NUCLEOTIDE SEQUENCE [LARGE SCALE GENOMIC DNA]</scope>
    <source>
        <strain evidence="3 4">10N.222.48.A1</strain>
    </source>
</reference>
<dbReference type="Pfam" id="PF13487">
    <property type="entry name" value="HD_5"/>
    <property type="match status" value="1"/>
</dbReference>
<sequence>MYSTEIEKVYALAFKHQHSFEALELLQPMVEHSRETFEHTIRVCSLSYEFGKHLGLAPQQLELIFDAALVHDLGKLKTPPAILHKSGKLTPLERQVMNQHVQCSYFMTQDIPHLEYASILGSLHHERWDGNGYPLRLKGDETPFEAQIIAIADTWDAMTSTRSYREGMPIKKALRILFSERQKGQFNPMLLDKFITFITTR</sequence>
<dbReference type="SMART" id="SM00471">
    <property type="entry name" value="HDc"/>
    <property type="match status" value="1"/>
</dbReference>
<dbReference type="InterPro" id="IPR006674">
    <property type="entry name" value="HD_domain"/>
</dbReference>
<dbReference type="CDD" id="cd00077">
    <property type="entry name" value="HDc"/>
    <property type="match status" value="1"/>
</dbReference>
<organism evidence="3 4">
    <name type="scientific">Vibrio lentus</name>
    <dbReference type="NCBI Taxonomy" id="136468"/>
    <lineage>
        <taxon>Bacteria</taxon>
        <taxon>Pseudomonadati</taxon>
        <taxon>Pseudomonadota</taxon>
        <taxon>Gammaproteobacteria</taxon>
        <taxon>Vibrionales</taxon>
        <taxon>Vibrionaceae</taxon>
        <taxon>Vibrio</taxon>
    </lineage>
</organism>